<keyword evidence="4" id="KW-0813">Transport</keyword>
<feature type="transmembrane region" description="Helical" evidence="10">
    <location>
        <begin position="272"/>
        <end position="294"/>
    </location>
</feature>
<proteinExistence type="inferred from homology"/>
<evidence type="ECO:0000256" key="2">
    <source>
        <dbReference type="ARBA" id="ARBA00008417"/>
    </source>
</evidence>
<dbReference type="EMBL" id="CP072943">
    <property type="protein sequence ID" value="QTX32621.1"/>
    <property type="molecule type" value="Genomic_DNA"/>
</dbReference>
<sequence>MRKTDSLGTDRVSALLVRFSFPAIVGMVVNALYNVVDRVFIGNAPGLGAHGLAGITIGFPIMIALQSIALMIGVGGATLFSIKLGEGKNEQALEVLGNGFSLLLVGGTIFLLLGQVFLSPLLQLFGASDVILPYSAAYMRVIFFGAIFQVTSMGLNNFLRADGQPKLAMITMFMGAGTNIVLDALFIYGLKMGITGAALATILAQGASMTWILFYFLNRRSQSRIRWKYMRLRPAMVQNILLLGLPSFALQISNSILGVVVNRSLLLHGGDIAVSVMGVINSVQTLILMPIIGLDQGVRTIVSFNFGARRHDRIRETERLAITAATLYALIGWVLTRLFPVQIISIFNREPDLVRFGVTAIRVWFWCLPVVGFQVLGANFFQAIGRPGSAIVLTLARQGFLLVPAILLFSRQWGIDGILYAAPFADGLSALITAISFYFGIRSLAG</sequence>
<dbReference type="InterPro" id="IPR048279">
    <property type="entry name" value="MdtK-like"/>
</dbReference>
<dbReference type="InterPro" id="IPR051327">
    <property type="entry name" value="MATE_MepA_subfamily"/>
</dbReference>
<dbReference type="AlphaFoldDB" id="A0A9Q7EZ19"/>
<dbReference type="Proteomes" id="UP000671879">
    <property type="component" value="Chromosome"/>
</dbReference>
<dbReference type="InterPro" id="IPR002528">
    <property type="entry name" value="MATE_fam"/>
</dbReference>
<feature type="transmembrane region" description="Helical" evidence="10">
    <location>
        <begin position="92"/>
        <end position="117"/>
    </location>
</feature>
<feature type="transmembrane region" description="Helical" evidence="10">
    <location>
        <begin position="320"/>
        <end position="343"/>
    </location>
</feature>
<feature type="transmembrane region" description="Helical" evidence="10">
    <location>
        <begin position="194"/>
        <end position="218"/>
    </location>
</feature>
<dbReference type="CDD" id="cd13143">
    <property type="entry name" value="MATE_MepA_like"/>
    <property type="match status" value="1"/>
</dbReference>
<reference evidence="12" key="1">
    <citation type="submission" date="2021-04" db="EMBL/GenBank/DDBJ databases">
        <title>A novel Synergistetes isolate from a pyrite-forming mixed culture.</title>
        <authorList>
            <person name="Bunk B."/>
            <person name="Sproer C."/>
            <person name="Spring S."/>
            <person name="Pester M."/>
        </authorList>
    </citation>
    <scope>NUCLEOTIDE SEQUENCE [LARGE SCALE GENOMIC DNA]</scope>
    <source>
        <strain evidence="12">J.5.4.2-T.3.5.2</strain>
    </source>
</reference>
<feature type="transmembrane region" description="Helical" evidence="10">
    <location>
        <begin position="53"/>
        <end position="80"/>
    </location>
</feature>
<accession>A0A9Q7EZ19</accession>
<gene>
    <name evidence="11" type="ORF">KAR29_01370</name>
</gene>
<evidence type="ECO:0000256" key="8">
    <source>
        <dbReference type="ARBA" id="ARBA00023136"/>
    </source>
</evidence>
<name>A0A9Q7EZ19_9BACT</name>
<comment type="subcellular location">
    <subcellularLocation>
        <location evidence="1">Cell membrane</location>
        <topology evidence="1">Multi-pass membrane protein</topology>
    </subcellularLocation>
</comment>
<keyword evidence="9" id="KW-0046">Antibiotic resistance</keyword>
<evidence type="ECO:0000256" key="4">
    <source>
        <dbReference type="ARBA" id="ARBA00022448"/>
    </source>
</evidence>
<dbReference type="GO" id="GO:0046677">
    <property type="term" value="P:response to antibiotic"/>
    <property type="evidence" value="ECO:0007669"/>
    <property type="project" value="UniProtKB-KW"/>
</dbReference>
<keyword evidence="6 10" id="KW-0812">Transmembrane</keyword>
<organism evidence="11 12">
    <name type="scientific">Aminithiophilus ramosus</name>
    <dbReference type="NCBI Taxonomy" id="3029084"/>
    <lineage>
        <taxon>Bacteria</taxon>
        <taxon>Thermotogati</taxon>
        <taxon>Synergistota</taxon>
        <taxon>Synergistia</taxon>
        <taxon>Synergistales</taxon>
        <taxon>Aminithiophilaceae</taxon>
        <taxon>Aminithiophilus</taxon>
    </lineage>
</organism>
<dbReference type="GO" id="GO:0042910">
    <property type="term" value="F:xenobiotic transmembrane transporter activity"/>
    <property type="evidence" value="ECO:0007669"/>
    <property type="project" value="InterPro"/>
</dbReference>
<evidence type="ECO:0000313" key="11">
    <source>
        <dbReference type="EMBL" id="QTX32621.1"/>
    </source>
</evidence>
<feature type="transmembrane region" description="Helical" evidence="10">
    <location>
        <begin position="363"/>
        <end position="381"/>
    </location>
</feature>
<feature type="transmembrane region" description="Helical" evidence="10">
    <location>
        <begin position="167"/>
        <end position="188"/>
    </location>
</feature>
<evidence type="ECO:0000313" key="12">
    <source>
        <dbReference type="Proteomes" id="UP000671879"/>
    </source>
</evidence>
<feature type="transmembrane region" description="Helical" evidence="10">
    <location>
        <begin position="12"/>
        <end position="33"/>
    </location>
</feature>
<dbReference type="PANTHER" id="PTHR43823:SF3">
    <property type="entry name" value="MULTIDRUG EXPORT PROTEIN MEPA"/>
    <property type="match status" value="1"/>
</dbReference>
<keyword evidence="8 10" id="KW-0472">Membrane</keyword>
<dbReference type="KEGG" id="aram:KAR29_01370"/>
<evidence type="ECO:0000256" key="5">
    <source>
        <dbReference type="ARBA" id="ARBA00022475"/>
    </source>
</evidence>
<dbReference type="PIRSF" id="PIRSF006603">
    <property type="entry name" value="DinF"/>
    <property type="match status" value="1"/>
</dbReference>
<evidence type="ECO:0000256" key="10">
    <source>
        <dbReference type="SAM" id="Phobius"/>
    </source>
</evidence>
<feature type="transmembrane region" description="Helical" evidence="10">
    <location>
        <begin position="137"/>
        <end position="155"/>
    </location>
</feature>
<keyword evidence="5" id="KW-1003">Cell membrane</keyword>
<feature type="transmembrane region" description="Helical" evidence="10">
    <location>
        <begin position="421"/>
        <end position="441"/>
    </location>
</feature>
<dbReference type="NCBIfam" id="TIGR00797">
    <property type="entry name" value="matE"/>
    <property type="match status" value="1"/>
</dbReference>
<keyword evidence="7 10" id="KW-1133">Transmembrane helix</keyword>
<dbReference type="GO" id="GO:0015297">
    <property type="term" value="F:antiporter activity"/>
    <property type="evidence" value="ECO:0007669"/>
    <property type="project" value="InterPro"/>
</dbReference>
<dbReference type="Pfam" id="PF01554">
    <property type="entry name" value="MatE"/>
    <property type="match status" value="2"/>
</dbReference>
<dbReference type="GO" id="GO:0005886">
    <property type="term" value="C:plasma membrane"/>
    <property type="evidence" value="ECO:0007669"/>
    <property type="project" value="UniProtKB-SubCell"/>
</dbReference>
<feature type="transmembrane region" description="Helical" evidence="10">
    <location>
        <begin position="388"/>
        <end position="409"/>
    </location>
</feature>
<evidence type="ECO:0000256" key="1">
    <source>
        <dbReference type="ARBA" id="ARBA00004651"/>
    </source>
</evidence>
<keyword evidence="12" id="KW-1185">Reference proteome</keyword>
<evidence type="ECO:0000256" key="3">
    <source>
        <dbReference type="ARBA" id="ARBA00022106"/>
    </source>
</evidence>
<dbReference type="PANTHER" id="PTHR43823">
    <property type="entry name" value="SPORULATION PROTEIN YKVU"/>
    <property type="match status" value="1"/>
</dbReference>
<evidence type="ECO:0000256" key="7">
    <source>
        <dbReference type="ARBA" id="ARBA00022989"/>
    </source>
</evidence>
<dbReference type="InterPro" id="IPR045070">
    <property type="entry name" value="MATE_MepA-like"/>
</dbReference>
<evidence type="ECO:0000256" key="6">
    <source>
        <dbReference type="ARBA" id="ARBA00022692"/>
    </source>
</evidence>
<feature type="transmembrane region" description="Helical" evidence="10">
    <location>
        <begin position="239"/>
        <end position="260"/>
    </location>
</feature>
<evidence type="ECO:0000256" key="9">
    <source>
        <dbReference type="ARBA" id="ARBA00023251"/>
    </source>
</evidence>
<protein>
    <recommendedName>
        <fullName evidence="3">Multidrug export protein MepA</fullName>
    </recommendedName>
</protein>
<comment type="similarity">
    <text evidence="2">Belongs to the multi antimicrobial extrusion (MATE) (TC 2.A.66.1) family. MepA subfamily.</text>
</comment>